<organism evidence="9">
    <name type="scientific">freshwater metagenome</name>
    <dbReference type="NCBI Taxonomy" id="449393"/>
    <lineage>
        <taxon>unclassified sequences</taxon>
        <taxon>metagenomes</taxon>
        <taxon>ecological metagenomes</taxon>
    </lineage>
</organism>
<keyword evidence="4" id="KW-0963">Cytoplasm</keyword>
<dbReference type="Pfam" id="PF21982">
    <property type="entry name" value="RecX_HTH1"/>
    <property type="match status" value="1"/>
</dbReference>
<evidence type="ECO:0000259" key="8">
    <source>
        <dbReference type="Pfam" id="PF21982"/>
    </source>
</evidence>
<evidence type="ECO:0000259" key="6">
    <source>
        <dbReference type="Pfam" id="PF02631"/>
    </source>
</evidence>
<dbReference type="InterPro" id="IPR003783">
    <property type="entry name" value="Regulatory_RecX"/>
</dbReference>
<dbReference type="AlphaFoldDB" id="A0A6J7LER8"/>
<accession>A0A6J7LER8</accession>
<name>A0A6J7LER8_9ZZZZ</name>
<evidence type="ECO:0000313" key="9">
    <source>
        <dbReference type="EMBL" id="CAB4966796.1"/>
    </source>
</evidence>
<dbReference type="GO" id="GO:0006282">
    <property type="term" value="P:regulation of DNA repair"/>
    <property type="evidence" value="ECO:0007669"/>
    <property type="project" value="InterPro"/>
</dbReference>
<feature type="domain" description="RecX second three-helical" evidence="6">
    <location>
        <begin position="80"/>
        <end position="121"/>
    </location>
</feature>
<evidence type="ECO:0000256" key="4">
    <source>
        <dbReference type="ARBA" id="ARBA00022490"/>
    </source>
</evidence>
<dbReference type="PANTHER" id="PTHR33602:SF1">
    <property type="entry name" value="REGULATORY PROTEIN RECX FAMILY PROTEIN"/>
    <property type="match status" value="1"/>
</dbReference>
<dbReference type="GO" id="GO:0005737">
    <property type="term" value="C:cytoplasm"/>
    <property type="evidence" value="ECO:0007669"/>
    <property type="project" value="UniProtKB-SubCell"/>
</dbReference>
<evidence type="ECO:0000256" key="1">
    <source>
        <dbReference type="ARBA" id="ARBA00004496"/>
    </source>
</evidence>
<feature type="domain" description="RecX first three-helical" evidence="8">
    <location>
        <begin position="34"/>
        <end position="72"/>
    </location>
</feature>
<proteinExistence type="inferred from homology"/>
<dbReference type="InterPro" id="IPR053925">
    <property type="entry name" value="RecX_HTH_3rd"/>
</dbReference>
<feature type="domain" description="RecX third three-helical" evidence="7">
    <location>
        <begin position="127"/>
        <end position="173"/>
    </location>
</feature>
<feature type="region of interest" description="Disordered" evidence="5">
    <location>
        <begin position="1"/>
        <end position="31"/>
    </location>
</feature>
<dbReference type="Gene3D" id="1.10.10.10">
    <property type="entry name" value="Winged helix-like DNA-binding domain superfamily/Winged helix DNA-binding domain"/>
    <property type="match status" value="2"/>
</dbReference>
<dbReference type="EMBL" id="CAFBNE010000129">
    <property type="protein sequence ID" value="CAB4966796.1"/>
    <property type="molecule type" value="Genomic_DNA"/>
</dbReference>
<dbReference type="PANTHER" id="PTHR33602">
    <property type="entry name" value="REGULATORY PROTEIN RECX FAMILY PROTEIN"/>
    <property type="match status" value="1"/>
</dbReference>
<comment type="subcellular location">
    <subcellularLocation>
        <location evidence="1">Cytoplasm</location>
    </subcellularLocation>
</comment>
<comment type="similarity">
    <text evidence="2">Belongs to the RecX family.</text>
</comment>
<evidence type="ECO:0000259" key="7">
    <source>
        <dbReference type="Pfam" id="PF21981"/>
    </source>
</evidence>
<evidence type="ECO:0000256" key="3">
    <source>
        <dbReference type="ARBA" id="ARBA00018111"/>
    </source>
</evidence>
<reference evidence="9" key="1">
    <citation type="submission" date="2020-05" db="EMBL/GenBank/DDBJ databases">
        <authorList>
            <person name="Chiriac C."/>
            <person name="Salcher M."/>
            <person name="Ghai R."/>
            <person name="Kavagutti S V."/>
        </authorList>
    </citation>
    <scope>NUCLEOTIDE SEQUENCE</scope>
</reference>
<dbReference type="InterPro" id="IPR036388">
    <property type="entry name" value="WH-like_DNA-bd_sf"/>
</dbReference>
<evidence type="ECO:0000256" key="5">
    <source>
        <dbReference type="SAM" id="MobiDB-lite"/>
    </source>
</evidence>
<dbReference type="Pfam" id="PF21981">
    <property type="entry name" value="RecX_HTH3"/>
    <property type="match status" value="1"/>
</dbReference>
<gene>
    <name evidence="9" type="ORF">UFOPK3772_02857</name>
</gene>
<sequence>MGRSGRRFARAGASEPGEGTLTDPQHEADPESAARAIVLRRLTASARTRHELDEDLAERGIPPEVIERVLDRFEEVGLVNDAEFAELWVASRHRTRGAARSVLRHELRNKGVSDDLAESALASISSEDELVRARALIDRKLITLRSASRDHAQRRLVAYLLRRGYQGGVAFTVVSEALDLHDVQMDG</sequence>
<dbReference type="InterPro" id="IPR053926">
    <property type="entry name" value="RecX_HTH_1st"/>
</dbReference>
<dbReference type="Pfam" id="PF02631">
    <property type="entry name" value="RecX_HTH2"/>
    <property type="match status" value="1"/>
</dbReference>
<dbReference type="InterPro" id="IPR053924">
    <property type="entry name" value="RecX_HTH_2nd"/>
</dbReference>
<protein>
    <recommendedName>
        <fullName evidence="3">Regulatory protein RecX</fullName>
    </recommendedName>
</protein>
<dbReference type="HAMAP" id="MF_01114">
    <property type="entry name" value="RecX"/>
    <property type="match status" value="1"/>
</dbReference>
<evidence type="ECO:0000256" key="2">
    <source>
        <dbReference type="ARBA" id="ARBA00009695"/>
    </source>
</evidence>